<proteinExistence type="predicted"/>
<dbReference type="STRING" id="142588.SAMN04488559_10527"/>
<dbReference type="PANTHER" id="PTHR47618">
    <property type="entry name" value="BIFUNCTIONAL OLIGORIBONUCLEASE AND PAP PHOSPHATASE NRNA"/>
    <property type="match status" value="1"/>
</dbReference>
<organism evidence="3 4">
    <name type="scientific">Isobaculum melis</name>
    <dbReference type="NCBI Taxonomy" id="142588"/>
    <lineage>
        <taxon>Bacteria</taxon>
        <taxon>Bacillati</taxon>
        <taxon>Bacillota</taxon>
        <taxon>Bacilli</taxon>
        <taxon>Lactobacillales</taxon>
        <taxon>Carnobacteriaceae</taxon>
        <taxon>Isobaculum</taxon>
    </lineage>
</organism>
<dbReference type="EMBL" id="FOHA01000005">
    <property type="protein sequence ID" value="SER75413.1"/>
    <property type="molecule type" value="Genomic_DNA"/>
</dbReference>
<evidence type="ECO:0000313" key="4">
    <source>
        <dbReference type="Proteomes" id="UP000198948"/>
    </source>
</evidence>
<feature type="domain" description="DHHA1" evidence="2">
    <location>
        <begin position="225"/>
        <end position="310"/>
    </location>
</feature>
<accession>A0A1H9RTF3</accession>
<reference evidence="3 4" key="1">
    <citation type="submission" date="2016-10" db="EMBL/GenBank/DDBJ databases">
        <authorList>
            <person name="de Groot N.N."/>
        </authorList>
    </citation>
    <scope>NUCLEOTIDE SEQUENCE [LARGE SCALE GENOMIC DNA]</scope>
    <source>
        <strain evidence="3 4">DSM 13760</strain>
    </source>
</reference>
<dbReference type="RefSeq" id="WP_092651082.1">
    <property type="nucleotide sequence ID" value="NZ_FOHA01000005.1"/>
</dbReference>
<evidence type="ECO:0000259" key="1">
    <source>
        <dbReference type="Pfam" id="PF01368"/>
    </source>
</evidence>
<keyword evidence="4" id="KW-1185">Reference proteome</keyword>
<dbReference type="Pfam" id="PF02272">
    <property type="entry name" value="DHHA1"/>
    <property type="match status" value="1"/>
</dbReference>
<feature type="domain" description="DDH" evidence="1">
    <location>
        <begin position="17"/>
        <end position="154"/>
    </location>
</feature>
<name>A0A1H9RTF3_9LACT</name>
<dbReference type="AlphaFoldDB" id="A0A1H9RTF3"/>
<evidence type="ECO:0000313" key="3">
    <source>
        <dbReference type="EMBL" id="SER75413.1"/>
    </source>
</evidence>
<evidence type="ECO:0000259" key="2">
    <source>
        <dbReference type="Pfam" id="PF02272"/>
    </source>
</evidence>
<protein>
    <submittedName>
        <fullName evidence="3">Phosphoesterase RecJ domain-containing protein</fullName>
    </submittedName>
</protein>
<dbReference type="OrthoDB" id="9803668at2"/>
<dbReference type="Proteomes" id="UP000198948">
    <property type="component" value="Unassembled WGS sequence"/>
</dbReference>
<dbReference type="Pfam" id="PF01368">
    <property type="entry name" value="DHH"/>
    <property type="match status" value="1"/>
</dbReference>
<dbReference type="InterPro" id="IPR001667">
    <property type="entry name" value="DDH_dom"/>
</dbReference>
<gene>
    <name evidence="3" type="ORF">SAMN04488559_10527</name>
</gene>
<dbReference type="InterPro" id="IPR003156">
    <property type="entry name" value="DHHA1_dom"/>
</dbReference>
<dbReference type="Gene3D" id="3.10.310.30">
    <property type="match status" value="1"/>
</dbReference>
<dbReference type="Gene3D" id="3.90.1640.10">
    <property type="entry name" value="inorganic pyrophosphatase (n-terminal core)"/>
    <property type="match status" value="1"/>
</dbReference>
<sequence length="317" mass="35194">MKVLKQIMKEIKAYDTIIVHRHQRPDPDALGSQGGLVEILKASFPEKRILKAGDTVAGLAFLSQMDTVNDEDYAEALVITVDTANQPRVSDQRYNTGKKLIKIDHHPNDDPYGDLLWIETEASSCSEMIYDFYDHHHGELTMTTEAARLLYAGIVGDTGRFLYPATTPHTLCVAAELSKYPFSTRDLNDQMNVISRDVARLSGYVLESLEIDEYGIAKVILTHEVMEKFGVKDSETSAVVSLPGTIEGVVSWGIFVEQPKGDFRIRLRSKGPFINELAKKYHGGGHPLASGAHAKDLEEAEALYQDLRQIGKTFLAG</sequence>
<dbReference type="GO" id="GO:0003676">
    <property type="term" value="F:nucleic acid binding"/>
    <property type="evidence" value="ECO:0007669"/>
    <property type="project" value="InterPro"/>
</dbReference>
<dbReference type="InterPro" id="IPR038763">
    <property type="entry name" value="DHH_sf"/>
</dbReference>
<dbReference type="SUPFAM" id="SSF64182">
    <property type="entry name" value="DHH phosphoesterases"/>
    <property type="match status" value="1"/>
</dbReference>
<dbReference type="PANTHER" id="PTHR47618:SF1">
    <property type="entry name" value="BIFUNCTIONAL OLIGORIBONUCLEASE AND PAP PHOSPHATASE NRNA"/>
    <property type="match status" value="1"/>
</dbReference>
<dbReference type="InterPro" id="IPR051319">
    <property type="entry name" value="Oligoribo/pAp-PDE_c-di-AMP_PDE"/>
</dbReference>